<dbReference type="EMBL" id="JBFXLS010000034">
    <property type="protein sequence ID" value="KAL2825784.1"/>
    <property type="molecule type" value="Genomic_DNA"/>
</dbReference>
<evidence type="ECO:0000313" key="6">
    <source>
        <dbReference type="Proteomes" id="UP001610335"/>
    </source>
</evidence>
<keyword evidence="3" id="KW-0862">Zinc</keyword>
<keyword evidence="1" id="KW-0479">Metal-binding</keyword>
<feature type="domain" description="MYND-type" evidence="4">
    <location>
        <begin position="8"/>
        <end position="55"/>
    </location>
</feature>
<evidence type="ECO:0000259" key="4">
    <source>
        <dbReference type="Pfam" id="PF01753"/>
    </source>
</evidence>
<gene>
    <name evidence="5" type="ORF">BDW59DRAFT_161455</name>
</gene>
<accession>A0ABR4IDH0</accession>
<keyword evidence="2" id="KW-0863">Zinc-finger</keyword>
<organism evidence="5 6">
    <name type="scientific">Aspergillus cavernicola</name>
    <dbReference type="NCBI Taxonomy" id="176166"/>
    <lineage>
        <taxon>Eukaryota</taxon>
        <taxon>Fungi</taxon>
        <taxon>Dikarya</taxon>
        <taxon>Ascomycota</taxon>
        <taxon>Pezizomycotina</taxon>
        <taxon>Eurotiomycetes</taxon>
        <taxon>Eurotiomycetidae</taxon>
        <taxon>Eurotiales</taxon>
        <taxon>Aspergillaceae</taxon>
        <taxon>Aspergillus</taxon>
        <taxon>Aspergillus subgen. Nidulantes</taxon>
    </lineage>
</organism>
<evidence type="ECO:0000256" key="1">
    <source>
        <dbReference type="ARBA" id="ARBA00022723"/>
    </source>
</evidence>
<dbReference type="Proteomes" id="UP001610335">
    <property type="component" value="Unassembled WGS sequence"/>
</dbReference>
<evidence type="ECO:0000256" key="3">
    <source>
        <dbReference type="ARBA" id="ARBA00022833"/>
    </source>
</evidence>
<comment type="caution">
    <text evidence="5">The sequence shown here is derived from an EMBL/GenBank/DDBJ whole genome shotgun (WGS) entry which is preliminary data.</text>
</comment>
<evidence type="ECO:0000256" key="2">
    <source>
        <dbReference type="ARBA" id="ARBA00022771"/>
    </source>
</evidence>
<keyword evidence="6" id="KW-1185">Reference proteome</keyword>
<name>A0ABR4IDH0_9EURO</name>
<protein>
    <recommendedName>
        <fullName evidence="4">MYND-type domain-containing protein</fullName>
    </recommendedName>
</protein>
<dbReference type="SUPFAM" id="SSF144232">
    <property type="entry name" value="HIT/MYND zinc finger-like"/>
    <property type="match status" value="1"/>
</dbReference>
<evidence type="ECO:0000313" key="5">
    <source>
        <dbReference type="EMBL" id="KAL2825784.1"/>
    </source>
</evidence>
<dbReference type="Gene3D" id="6.10.140.2220">
    <property type="match status" value="1"/>
</dbReference>
<sequence length="312" mass="34634">MSQDPPKCATCGTEAMLQCAGCIDAPAYQSNDSKTIVYCNSDCQKKHRPTHKAHCNSMAHRRKLHRTAIVLKAAVLTYRAVNYDIDLTKLELRDGVLLLHHRPRASTDSTKRAPFPSNLTDNIEYKEAALTVNQCTAANALSGRLARKLLVDVPSKMETLDLHIGKPALPTKLIPGADSTQCPHTVLKVELLRSQETWVIDTTGRQYGFREVLVPYAEYVAEKECRIVGPPAGYFATETKDLDFFLTLPFMTGTKAQRDGLEVERRHRMGFASFVDTAVEKGILHGSVVRFGGKLEGFKGELRAHLLQVTGR</sequence>
<reference evidence="5 6" key="1">
    <citation type="submission" date="2024-07" db="EMBL/GenBank/DDBJ databases">
        <title>Section-level genome sequencing and comparative genomics of Aspergillus sections Usti and Cavernicolus.</title>
        <authorList>
            <consortium name="Lawrence Berkeley National Laboratory"/>
            <person name="Nybo J.L."/>
            <person name="Vesth T.C."/>
            <person name="Theobald S."/>
            <person name="Frisvad J.C."/>
            <person name="Larsen T.O."/>
            <person name="Kjaerboelling I."/>
            <person name="Rothschild-Mancinelli K."/>
            <person name="Lyhne E.K."/>
            <person name="Kogle M.E."/>
            <person name="Barry K."/>
            <person name="Clum A."/>
            <person name="Na H."/>
            <person name="Ledsgaard L."/>
            <person name="Lin J."/>
            <person name="Lipzen A."/>
            <person name="Kuo A."/>
            <person name="Riley R."/>
            <person name="Mondo S."/>
            <person name="LaButti K."/>
            <person name="Haridas S."/>
            <person name="Pangalinan J."/>
            <person name="Salamov A.A."/>
            <person name="Simmons B.A."/>
            <person name="Magnuson J.K."/>
            <person name="Chen J."/>
            <person name="Drula E."/>
            <person name="Henrissat B."/>
            <person name="Wiebenga A."/>
            <person name="Lubbers R.J."/>
            <person name="Gomes A.C."/>
            <person name="Makela M.R."/>
            <person name="Stajich J."/>
            <person name="Grigoriev I.V."/>
            <person name="Mortensen U.H."/>
            <person name="De vries R.P."/>
            <person name="Baker S.E."/>
            <person name="Andersen M.R."/>
        </authorList>
    </citation>
    <scope>NUCLEOTIDE SEQUENCE [LARGE SCALE GENOMIC DNA]</scope>
    <source>
        <strain evidence="5 6">CBS 600.67</strain>
    </source>
</reference>
<dbReference type="InterPro" id="IPR002893">
    <property type="entry name" value="Znf_MYND"/>
</dbReference>
<dbReference type="Pfam" id="PF01753">
    <property type="entry name" value="zf-MYND"/>
    <property type="match status" value="1"/>
</dbReference>
<proteinExistence type="predicted"/>